<organism evidence="2 3">
    <name type="scientific">Leisingera caerulea</name>
    <name type="common">Phaeobacter caeruleus</name>
    <dbReference type="NCBI Taxonomy" id="506591"/>
    <lineage>
        <taxon>Bacteria</taxon>
        <taxon>Pseudomonadati</taxon>
        <taxon>Pseudomonadota</taxon>
        <taxon>Alphaproteobacteria</taxon>
        <taxon>Rhodobacterales</taxon>
        <taxon>Roseobacteraceae</taxon>
        <taxon>Leisingera</taxon>
    </lineage>
</organism>
<dbReference type="InterPro" id="IPR052935">
    <property type="entry name" value="Mg2+_PAP"/>
</dbReference>
<dbReference type="AlphaFoldDB" id="A0A9Q9HPW1"/>
<dbReference type="RefSeq" id="WP_259972901.1">
    <property type="nucleotide sequence ID" value="NZ_CP081073.1"/>
</dbReference>
<dbReference type="PANTHER" id="PTHR28208">
    <property type="entry name" value="PHOSPHATIDATE PHOSPHATASE APP1"/>
    <property type="match status" value="1"/>
</dbReference>
<protein>
    <submittedName>
        <fullName evidence="2">DUF2183 domain-containing protein</fullName>
    </submittedName>
</protein>
<dbReference type="EMBL" id="CP081073">
    <property type="protein sequence ID" value="UWQ56140.1"/>
    <property type="molecule type" value="Genomic_DNA"/>
</dbReference>
<dbReference type="GO" id="GO:0008195">
    <property type="term" value="F:phosphatidate phosphatase activity"/>
    <property type="evidence" value="ECO:0007669"/>
    <property type="project" value="InterPro"/>
</dbReference>
<dbReference type="PANTHER" id="PTHR28208:SF3">
    <property type="entry name" value="PHOSPHATIDATE PHOSPHATASE APP1"/>
    <property type="match status" value="1"/>
</dbReference>
<dbReference type="Proteomes" id="UP001058713">
    <property type="component" value="Plasmid unnamed3"/>
</dbReference>
<accession>A0A9Q9HPW1</accession>
<sequence>MLKHALHRTALHAENLLDRLLPRRPRSGADLVIDPYIGYATPEHLIVRGRVLTRLRRSSPRDGQGVLRNVRQMISLFLTDEAAGITVCQEDATAVSDEEGYFQLPLLPGRAPGWHDIPVAIADGGAQTACPVLIPRPDARFLVISDIDDTVMQTSAYSLVRNLWTTFSGNALTRRVFPDSAALLRQLSEDGRNPVYYVSSSPWNMHAFLAQVFRQADLVRGPMFLRDLGLSETQFISAGHGSHKGQSIDLLLNAHPELPAVLIGDTGQKDASIYGAAVRRHPGRIAAVLLRVPADGLSAEDERDLAKLRETGITVFAATSFEGAAQQLDMETAALMAAEQGPGGL</sequence>
<dbReference type="Pfam" id="PF09949">
    <property type="entry name" value="APP1_cat"/>
    <property type="match status" value="1"/>
</dbReference>
<evidence type="ECO:0000313" key="3">
    <source>
        <dbReference type="Proteomes" id="UP001058713"/>
    </source>
</evidence>
<evidence type="ECO:0000259" key="1">
    <source>
        <dbReference type="Pfam" id="PF09949"/>
    </source>
</evidence>
<gene>
    <name evidence="2" type="ORF">K3721_19565</name>
</gene>
<dbReference type="KEGG" id="lcae:K3721_19565"/>
<feature type="domain" description="Phosphatidate phosphatase APP1 catalytic" evidence="1">
    <location>
        <begin position="142"/>
        <end position="291"/>
    </location>
</feature>
<reference evidence="2" key="1">
    <citation type="submission" date="2021-08" db="EMBL/GenBank/DDBJ databases">
        <authorList>
            <person name="Nwanade C."/>
            <person name="Wang M."/>
            <person name="Masoudi A."/>
            <person name="Yu Z."/>
            <person name="Liu J."/>
        </authorList>
    </citation>
    <scope>NUCLEOTIDE SEQUENCE</scope>
    <source>
        <strain evidence="2">S122</strain>
        <plasmid evidence="2">unnamed3</plasmid>
    </source>
</reference>
<evidence type="ECO:0000313" key="2">
    <source>
        <dbReference type="EMBL" id="UWQ56140.1"/>
    </source>
</evidence>
<dbReference type="InterPro" id="IPR019236">
    <property type="entry name" value="APP1_cat"/>
</dbReference>
<name>A0A9Q9HPW1_LEICA</name>
<proteinExistence type="predicted"/>
<geneLocation type="plasmid" evidence="2 3">
    <name>unnamed3</name>
</geneLocation>
<keyword evidence="2" id="KW-0614">Plasmid</keyword>